<proteinExistence type="predicted"/>
<dbReference type="Proteomes" id="UP000245999">
    <property type="component" value="Chromosome"/>
</dbReference>
<reference evidence="2" key="1">
    <citation type="submission" date="2018-04" db="EMBL/GenBank/DDBJ databases">
        <title>Complete genome of Antarctic heterotrophic bacterium Hymenobacter nivis.</title>
        <authorList>
            <person name="Terashima M."/>
        </authorList>
    </citation>
    <scope>NUCLEOTIDE SEQUENCE [LARGE SCALE GENOMIC DNA]</scope>
    <source>
        <strain evidence="2">NBRC 111535</strain>
    </source>
</reference>
<name>A0A2Z3GLJ3_9BACT</name>
<evidence type="ECO:0000313" key="2">
    <source>
        <dbReference type="Proteomes" id="UP000245999"/>
    </source>
</evidence>
<organism evidence="1 2">
    <name type="scientific">Hymenobacter nivis</name>
    <dbReference type="NCBI Taxonomy" id="1850093"/>
    <lineage>
        <taxon>Bacteria</taxon>
        <taxon>Pseudomonadati</taxon>
        <taxon>Bacteroidota</taxon>
        <taxon>Cytophagia</taxon>
        <taxon>Cytophagales</taxon>
        <taxon>Hymenobacteraceae</taxon>
        <taxon>Hymenobacter</taxon>
    </lineage>
</organism>
<keyword evidence="2" id="KW-1185">Reference proteome</keyword>
<sequence length="102" mass="10394">MACDTATMRACWGPVKLPPPQSCWSWAPTAFAGALLVLASMACTSTINWAGSDESLPRTVPVGGMAAALAAGTVWAAAGRPLPHTPAANAATTKRYLIAIAI</sequence>
<dbReference type="KEGG" id="hnv:DDQ68_18540"/>
<dbReference type="AlphaFoldDB" id="A0A2Z3GLJ3"/>
<gene>
    <name evidence="1" type="ORF">DDQ68_18540</name>
</gene>
<dbReference type="EMBL" id="CP029145">
    <property type="protein sequence ID" value="AWM34603.1"/>
    <property type="molecule type" value="Genomic_DNA"/>
</dbReference>
<accession>A0A2Z3GLJ3</accession>
<protein>
    <submittedName>
        <fullName evidence="1">Uncharacterized protein</fullName>
    </submittedName>
</protein>
<evidence type="ECO:0000313" key="1">
    <source>
        <dbReference type="EMBL" id="AWM34603.1"/>
    </source>
</evidence>